<feature type="transmembrane region" description="Helical" evidence="1">
    <location>
        <begin position="60"/>
        <end position="87"/>
    </location>
</feature>
<feature type="transmembrane region" description="Helical" evidence="1">
    <location>
        <begin position="21"/>
        <end position="48"/>
    </location>
</feature>
<dbReference type="KEGG" id="azo:azo1151"/>
<proteinExistence type="predicted"/>
<dbReference type="STRING" id="62928.azo1151"/>
<gene>
    <name evidence="3" type="ordered locus">azo1151</name>
</gene>
<dbReference type="Proteomes" id="UP000002588">
    <property type="component" value="Chromosome"/>
</dbReference>
<keyword evidence="1" id="KW-0812">Transmembrane</keyword>
<evidence type="ECO:0000313" key="3">
    <source>
        <dbReference type="EMBL" id="CAL93768.1"/>
    </source>
</evidence>
<evidence type="ECO:0000313" key="4">
    <source>
        <dbReference type="Proteomes" id="UP000002588"/>
    </source>
</evidence>
<dbReference type="EMBL" id="AM406670">
    <property type="protein sequence ID" value="CAL93768.1"/>
    <property type="molecule type" value="Genomic_DNA"/>
</dbReference>
<accession>A1K4L3</accession>
<reference evidence="3 4" key="1">
    <citation type="journal article" date="2006" name="Nat. Biotechnol.">
        <title>Complete genome of the mutualistic, N2-fixing grass endophyte Azoarcus sp. strain BH72.</title>
        <authorList>
            <person name="Krause A."/>
            <person name="Ramakumar A."/>
            <person name="Bartels D."/>
            <person name="Battistoni F."/>
            <person name="Bekel T."/>
            <person name="Boch J."/>
            <person name="Boehm M."/>
            <person name="Friedrich F."/>
            <person name="Hurek T."/>
            <person name="Krause L."/>
            <person name="Linke B."/>
            <person name="McHardy A.C."/>
            <person name="Sarkar A."/>
            <person name="Schneiker S."/>
            <person name="Syed A.A."/>
            <person name="Thauer R."/>
            <person name="Vorhoelter F.-J."/>
            <person name="Weidner S."/>
            <person name="Puehler A."/>
            <person name="Reinhold-Hurek B."/>
            <person name="Kaiser O."/>
            <person name="Goesmann A."/>
        </authorList>
    </citation>
    <scope>NUCLEOTIDE SEQUENCE [LARGE SCALE GENOMIC DNA]</scope>
    <source>
        <strain evidence="3 4">BH72</strain>
    </source>
</reference>
<dbReference type="InterPro" id="IPR019886">
    <property type="entry name" value="Na_symporter_ssu"/>
</dbReference>
<evidence type="ECO:0000256" key="1">
    <source>
        <dbReference type="SAM" id="Phobius"/>
    </source>
</evidence>
<evidence type="ECO:0000259" key="2">
    <source>
        <dbReference type="Pfam" id="PF13937"/>
    </source>
</evidence>
<keyword evidence="4" id="KW-1185">Reference proteome</keyword>
<dbReference type="eggNOG" id="COG4327">
    <property type="taxonomic scope" value="Bacteria"/>
</dbReference>
<keyword evidence="1" id="KW-1133">Transmembrane helix</keyword>
<dbReference type="HOGENOM" id="CLU_140854_3_1_4"/>
<dbReference type="Pfam" id="PF13937">
    <property type="entry name" value="DUF4212"/>
    <property type="match status" value="1"/>
</dbReference>
<feature type="domain" description="Sodium symporter small subunit" evidence="2">
    <location>
        <begin position="18"/>
        <end position="93"/>
    </location>
</feature>
<dbReference type="RefSeq" id="WP_011764884.1">
    <property type="nucleotide sequence ID" value="NC_008702.1"/>
</dbReference>
<dbReference type="AlphaFoldDB" id="A1K4L3"/>
<protein>
    <submittedName>
        <fullName evidence="3">Conserved hypothetical membrane protein</fullName>
    </submittedName>
</protein>
<organism evidence="3 4">
    <name type="scientific">Azoarcus sp. (strain BH72)</name>
    <dbReference type="NCBI Taxonomy" id="418699"/>
    <lineage>
        <taxon>Bacteria</taxon>
        <taxon>Pseudomonadati</taxon>
        <taxon>Pseudomonadota</taxon>
        <taxon>Betaproteobacteria</taxon>
        <taxon>Rhodocyclales</taxon>
        <taxon>Zoogloeaceae</taxon>
        <taxon>Azoarcus</taxon>
    </lineage>
</organism>
<keyword evidence="1" id="KW-0472">Membrane</keyword>
<sequence>MTEPVEIPLAPSRLTRRHRAYWRWTQVLTAVLLTLWFAVTFVSGFYASDLNAHTFLGFPLGFYLLAQGSLIAYVAIIGIYVLAMNWLDRHYGVGERR</sequence>
<name>A1K4L3_AZOSB</name>
<dbReference type="NCBIfam" id="TIGR03647">
    <property type="entry name" value="Na_symport_sm"/>
    <property type="match status" value="1"/>
</dbReference>